<dbReference type="Proteomes" id="UP000676169">
    <property type="component" value="Chromosome"/>
</dbReference>
<evidence type="ECO:0000256" key="2">
    <source>
        <dbReference type="SAM" id="SignalP"/>
    </source>
</evidence>
<dbReference type="EMBL" id="CP073100">
    <property type="protein sequence ID" value="QUE52835.1"/>
    <property type="molecule type" value="Genomic_DNA"/>
</dbReference>
<evidence type="ECO:0000313" key="4">
    <source>
        <dbReference type="Proteomes" id="UP000676169"/>
    </source>
</evidence>
<feature type="chain" id="PRO_5037248284" evidence="2">
    <location>
        <begin position="20"/>
        <end position="302"/>
    </location>
</feature>
<dbReference type="KEGG" id="lamb:KBB96_08050"/>
<sequence length="302" mass="32711">MKIPAAFAALLLGSTLVHAQEPVPVDGVKLLDKAIAAPGSYAQVCDVVMAPQDVPYRAFLIQDFNGAWFSKATEAAVKANRAEVVKAIRSRLLEIDFSRKAQEPPKDPNPEMSADGDDLGYDPGSLNPLLLQLILDLDAIETLPELLAVEDKLVDGINKAKDDAKASPPVVAGWSVALEGGYGEDLRESVLQRKISLFNSRVAQRDLVIAMAKLMRGKSYAPYLTSKIEKDYQKSAKAAAKKGDLAKFKPGEPLPPELEGMPIIVDPILHVPVNTGVGVPIPYSRESRDEIRAAAQKWVSEH</sequence>
<proteinExistence type="predicted"/>
<accession>A0A975J2H7</accession>
<feature type="compositionally biased region" description="Basic and acidic residues" evidence="1">
    <location>
        <begin position="99"/>
        <end position="109"/>
    </location>
</feature>
<name>A0A975J2H7_9BACT</name>
<reference evidence="3" key="1">
    <citation type="submission" date="2021-04" db="EMBL/GenBank/DDBJ databases">
        <title>Luteolibacter sp. 32A isolated from the skin of an Anderson's salamander (Ambystoma andersonii).</title>
        <authorList>
            <person name="Spergser J."/>
            <person name="Busse H.-J."/>
        </authorList>
    </citation>
    <scope>NUCLEOTIDE SEQUENCE</scope>
    <source>
        <strain evidence="3">32A</strain>
    </source>
</reference>
<evidence type="ECO:0000313" key="3">
    <source>
        <dbReference type="EMBL" id="QUE52835.1"/>
    </source>
</evidence>
<dbReference type="AlphaFoldDB" id="A0A975J2H7"/>
<dbReference type="RefSeq" id="WP_211634174.1">
    <property type="nucleotide sequence ID" value="NZ_CP073100.1"/>
</dbReference>
<organism evidence="3 4">
    <name type="scientific">Luteolibacter ambystomatis</name>
    <dbReference type="NCBI Taxonomy" id="2824561"/>
    <lineage>
        <taxon>Bacteria</taxon>
        <taxon>Pseudomonadati</taxon>
        <taxon>Verrucomicrobiota</taxon>
        <taxon>Verrucomicrobiia</taxon>
        <taxon>Verrucomicrobiales</taxon>
        <taxon>Verrucomicrobiaceae</taxon>
        <taxon>Luteolibacter</taxon>
    </lineage>
</organism>
<keyword evidence="4" id="KW-1185">Reference proteome</keyword>
<keyword evidence="2" id="KW-0732">Signal</keyword>
<protein>
    <submittedName>
        <fullName evidence="3">Uncharacterized protein</fullName>
    </submittedName>
</protein>
<gene>
    <name evidence="3" type="ORF">KBB96_08050</name>
</gene>
<evidence type="ECO:0000256" key="1">
    <source>
        <dbReference type="SAM" id="MobiDB-lite"/>
    </source>
</evidence>
<feature type="region of interest" description="Disordered" evidence="1">
    <location>
        <begin position="99"/>
        <end position="119"/>
    </location>
</feature>
<feature type="signal peptide" evidence="2">
    <location>
        <begin position="1"/>
        <end position="19"/>
    </location>
</feature>